<dbReference type="GO" id="GO:0005829">
    <property type="term" value="C:cytosol"/>
    <property type="evidence" value="ECO:0007669"/>
    <property type="project" value="TreeGrafter"/>
</dbReference>
<organism evidence="2 3">
    <name type="scientific">OM182 bacterium</name>
    <dbReference type="NCBI Taxonomy" id="2510334"/>
    <lineage>
        <taxon>Bacteria</taxon>
        <taxon>Pseudomonadati</taxon>
        <taxon>Pseudomonadota</taxon>
        <taxon>Gammaproteobacteria</taxon>
        <taxon>OMG group</taxon>
        <taxon>OM182 clade</taxon>
    </lineage>
</organism>
<dbReference type="Pfam" id="PF00248">
    <property type="entry name" value="Aldo_ket_red"/>
    <property type="match status" value="1"/>
</dbReference>
<protein>
    <submittedName>
        <fullName evidence="2">Aldo/keto reductase</fullName>
    </submittedName>
</protein>
<sequence length="335" mass="37139">MTFEMNKLGKSSVLVSEMGFGGAPLGGIGRKASESEAMDILKAAFDAGISYFDTAPLYGHGLSERRIGRFLNSITRSSFVISTKVGRMLVSEGEGQRDQLMQDNEPFSIVYDYSYQGAKASLEASIERLGIDHIDLLLCHDIDRWTHGDGQPAVLKQAQEGILRGLCDLRSQGVIKAFGLGVNDSEVCSQVMNNFDVDCFLLAGRFTLLEQEPLDDLLPRCLDNNVSIIVGGPYNSGVLANVKRNHATYDYKPVDDLRWEKAQKIRTICDSHVIDMRAAALQFPLKHPAVVSIIPGVWRMKELRSNLDFFDVDIPDALWRDLAEANLVRLDGIEI</sequence>
<evidence type="ECO:0000313" key="3">
    <source>
        <dbReference type="Proteomes" id="UP000316199"/>
    </source>
</evidence>
<evidence type="ECO:0000259" key="1">
    <source>
        <dbReference type="Pfam" id="PF00248"/>
    </source>
</evidence>
<dbReference type="EMBL" id="SHAG01000045">
    <property type="protein sequence ID" value="RZO75172.1"/>
    <property type="molecule type" value="Genomic_DNA"/>
</dbReference>
<feature type="domain" description="NADP-dependent oxidoreductase" evidence="1">
    <location>
        <begin position="17"/>
        <end position="325"/>
    </location>
</feature>
<dbReference type="AlphaFoldDB" id="A0A520RY50"/>
<dbReference type="InterPro" id="IPR036812">
    <property type="entry name" value="NAD(P)_OxRdtase_dom_sf"/>
</dbReference>
<dbReference type="SUPFAM" id="SSF51430">
    <property type="entry name" value="NAD(P)-linked oxidoreductase"/>
    <property type="match status" value="1"/>
</dbReference>
<dbReference type="PANTHER" id="PTHR42686:SF1">
    <property type="entry name" value="GH17980P-RELATED"/>
    <property type="match status" value="1"/>
</dbReference>
<gene>
    <name evidence="2" type="ORF">EVA68_07615</name>
</gene>
<reference evidence="2 3" key="1">
    <citation type="submission" date="2019-02" db="EMBL/GenBank/DDBJ databases">
        <title>Prokaryotic population dynamics and viral predation in marine succession experiment using metagenomics: the confinement effect.</title>
        <authorList>
            <person name="Haro-Moreno J.M."/>
            <person name="Rodriguez-Valera F."/>
            <person name="Lopez-Perez M."/>
        </authorList>
    </citation>
    <scope>NUCLEOTIDE SEQUENCE [LARGE SCALE GENOMIC DNA]</scope>
    <source>
        <strain evidence="2">MED-G157</strain>
    </source>
</reference>
<dbReference type="InterPro" id="IPR023210">
    <property type="entry name" value="NADP_OxRdtase_dom"/>
</dbReference>
<dbReference type="GO" id="GO:0016491">
    <property type="term" value="F:oxidoreductase activity"/>
    <property type="evidence" value="ECO:0007669"/>
    <property type="project" value="InterPro"/>
</dbReference>
<dbReference type="Gene3D" id="3.20.20.100">
    <property type="entry name" value="NADP-dependent oxidoreductase domain"/>
    <property type="match status" value="1"/>
</dbReference>
<name>A0A520RY50_9GAMM</name>
<dbReference type="PANTHER" id="PTHR42686">
    <property type="entry name" value="GH17980P-RELATED"/>
    <property type="match status" value="1"/>
</dbReference>
<evidence type="ECO:0000313" key="2">
    <source>
        <dbReference type="EMBL" id="RZO75172.1"/>
    </source>
</evidence>
<proteinExistence type="predicted"/>
<dbReference type="Proteomes" id="UP000316199">
    <property type="component" value="Unassembled WGS sequence"/>
</dbReference>
<dbReference type="InterPro" id="IPR020471">
    <property type="entry name" value="AKR"/>
</dbReference>
<accession>A0A520RY50</accession>
<comment type="caution">
    <text evidence="2">The sequence shown here is derived from an EMBL/GenBank/DDBJ whole genome shotgun (WGS) entry which is preliminary data.</text>
</comment>